<dbReference type="GeneID" id="40475256"/>
<reference evidence="2 3" key="1">
    <citation type="submission" date="2019-06" db="EMBL/GenBank/DDBJ databases">
        <title>Thermococcus indicus sp. nov., a Fe(III)-reducing hyperthermophilic archaeon isolated from the Onnuri vent field of the Central Indian Ocean ridge.</title>
        <authorList>
            <person name="Lim J.K."/>
            <person name="Kim Y.J."/>
            <person name="Kwon K.K."/>
        </authorList>
    </citation>
    <scope>NUCLEOTIDE SEQUENCE [LARGE SCALE GENOMIC DNA]</scope>
    <source>
        <strain evidence="2 3">IOH1</strain>
    </source>
</reference>
<sequence length="372" mass="42130">MRPDRRTLLWTVLLLIPPAAFYVPLERIAYLPFLIASMAVFLVSVILYHRARKRSDVSLETFLSVQFIGLILGQVESLMGVLLFILLAGVLTAWLPDSISDGEPLKTAGTILYTLSVLLLTYWLVEPVPGKTKNRELKRTKYLVTALSMPNWNAGIVLNANCEKLRRNSAELNENERRQNIVPLFQAVSYHLPKLERVYLLVSKSILEWGGNVSFEEDYLKERGINTGRSPFETKFKAFLTKLSECIRRPILVRWSDGRRESLGSGEGVIEFILVSAGDFNDIEECRDAIKEAVGGHIEEESWEVTFDITGGKTLVSAAMVLEAIKGDCQAEYTRQDVQDVEPEESLYRVDLDVHSLKDLLNEVARNLNRRL</sequence>
<dbReference type="EMBL" id="CP040846">
    <property type="protein sequence ID" value="QDA31659.1"/>
    <property type="molecule type" value="Genomic_DNA"/>
</dbReference>
<keyword evidence="1" id="KW-1133">Transmembrane helix</keyword>
<feature type="transmembrane region" description="Helical" evidence="1">
    <location>
        <begin position="69"/>
        <end position="95"/>
    </location>
</feature>
<keyword evidence="1" id="KW-0472">Membrane</keyword>
<name>A0A4Y5SN94_9EURY</name>
<dbReference type="Proteomes" id="UP000306007">
    <property type="component" value="Chromosome"/>
</dbReference>
<dbReference type="OrthoDB" id="101659at2157"/>
<keyword evidence="1" id="KW-0812">Transmembrane</keyword>
<feature type="transmembrane region" description="Helical" evidence="1">
    <location>
        <begin position="107"/>
        <end position="125"/>
    </location>
</feature>
<proteinExistence type="predicted"/>
<dbReference type="RefSeq" id="WP_139680996.1">
    <property type="nucleotide sequence ID" value="NZ_CP040846.1"/>
</dbReference>
<accession>A0A4Y5SN94</accession>
<evidence type="ECO:0000313" key="2">
    <source>
        <dbReference type="EMBL" id="QDA31659.1"/>
    </source>
</evidence>
<protein>
    <submittedName>
        <fullName evidence="2">Uncharacterized protein</fullName>
    </submittedName>
</protein>
<dbReference type="KEGG" id="tic:FH039_08690"/>
<keyword evidence="3" id="KW-1185">Reference proteome</keyword>
<organism evidence="2 3">
    <name type="scientific">Thermococcus indicus</name>
    <dbReference type="NCBI Taxonomy" id="2586643"/>
    <lineage>
        <taxon>Archaea</taxon>
        <taxon>Methanobacteriati</taxon>
        <taxon>Methanobacteriota</taxon>
        <taxon>Thermococci</taxon>
        <taxon>Thermococcales</taxon>
        <taxon>Thermococcaceae</taxon>
        <taxon>Thermococcus</taxon>
    </lineage>
</organism>
<gene>
    <name evidence="2" type="ORF">FH039_08690</name>
</gene>
<feature type="transmembrane region" description="Helical" evidence="1">
    <location>
        <begin position="30"/>
        <end position="48"/>
    </location>
</feature>
<evidence type="ECO:0000313" key="3">
    <source>
        <dbReference type="Proteomes" id="UP000306007"/>
    </source>
</evidence>
<evidence type="ECO:0000256" key="1">
    <source>
        <dbReference type="SAM" id="Phobius"/>
    </source>
</evidence>
<dbReference type="AlphaFoldDB" id="A0A4Y5SN94"/>